<dbReference type="AlphaFoldDB" id="A0A3D9UMU6"/>
<accession>A0A3D9UMU6</accession>
<evidence type="ECO:0000256" key="1">
    <source>
        <dbReference type="SAM" id="Phobius"/>
    </source>
</evidence>
<protein>
    <submittedName>
        <fullName evidence="2">Uncharacterized protein</fullName>
    </submittedName>
</protein>
<keyword evidence="3" id="KW-1185">Reference proteome</keyword>
<sequence length="69" mass="7345">MGSIVSTWVQLCTYLQPLAIVVAVLCIAFAPAYAYRLATFERVADDDQGVTLSSNNGQPLPSDVEGRAA</sequence>
<dbReference type="RefSeq" id="WP_147301355.1">
    <property type="nucleotide sequence ID" value="NZ_QTUA01000001.1"/>
</dbReference>
<proteinExistence type="predicted"/>
<evidence type="ECO:0000313" key="3">
    <source>
        <dbReference type="Proteomes" id="UP000256253"/>
    </source>
</evidence>
<reference evidence="2 3" key="1">
    <citation type="submission" date="2018-08" db="EMBL/GenBank/DDBJ databases">
        <title>Sequencing the genomes of 1000 actinobacteria strains.</title>
        <authorList>
            <person name="Klenk H.-P."/>
        </authorList>
    </citation>
    <scope>NUCLEOTIDE SEQUENCE [LARGE SCALE GENOMIC DNA]</scope>
    <source>
        <strain evidence="2 3">DSM 22967</strain>
    </source>
</reference>
<evidence type="ECO:0000313" key="2">
    <source>
        <dbReference type="EMBL" id="REF30647.1"/>
    </source>
</evidence>
<gene>
    <name evidence="2" type="ORF">DFJ65_1662</name>
</gene>
<dbReference type="Proteomes" id="UP000256253">
    <property type="component" value="Unassembled WGS sequence"/>
</dbReference>
<keyword evidence="1" id="KW-0812">Transmembrane</keyword>
<keyword evidence="1" id="KW-0472">Membrane</keyword>
<organism evidence="2 3">
    <name type="scientific">Calidifontibacter indicus</name>
    <dbReference type="NCBI Taxonomy" id="419650"/>
    <lineage>
        <taxon>Bacteria</taxon>
        <taxon>Bacillati</taxon>
        <taxon>Actinomycetota</taxon>
        <taxon>Actinomycetes</taxon>
        <taxon>Micrococcales</taxon>
        <taxon>Dermacoccaceae</taxon>
        <taxon>Calidifontibacter</taxon>
    </lineage>
</organism>
<comment type="caution">
    <text evidence="2">The sequence shown here is derived from an EMBL/GenBank/DDBJ whole genome shotgun (WGS) entry which is preliminary data.</text>
</comment>
<dbReference type="EMBL" id="QTUA01000001">
    <property type="protein sequence ID" value="REF30647.1"/>
    <property type="molecule type" value="Genomic_DNA"/>
</dbReference>
<feature type="transmembrane region" description="Helical" evidence="1">
    <location>
        <begin position="14"/>
        <end position="35"/>
    </location>
</feature>
<keyword evidence="1" id="KW-1133">Transmembrane helix</keyword>
<name>A0A3D9UMU6_9MICO</name>